<evidence type="ECO:0000313" key="2">
    <source>
        <dbReference type="Proteomes" id="UP001179181"/>
    </source>
</evidence>
<keyword evidence="2" id="KW-1185">Reference proteome</keyword>
<dbReference type="SUPFAM" id="SSF48317">
    <property type="entry name" value="Acid phosphatase/Vanadium-dependent haloperoxidase"/>
    <property type="match status" value="1"/>
</dbReference>
<dbReference type="EMBL" id="JAASQJ010000002">
    <property type="protein sequence ID" value="NIJ52700.1"/>
    <property type="molecule type" value="Genomic_DNA"/>
</dbReference>
<evidence type="ECO:0008006" key="3">
    <source>
        <dbReference type="Google" id="ProtNLM"/>
    </source>
</evidence>
<sequence length="439" mass="47729">MNKSTHTRRFLRSSTRLLVCLLLTTSCQDHPPTNDPVLSADVAHAWMQMHIRLTRSTAGYNSVVSDRSFGYAGITMYEAILPGIEGSASLLAQIGGNSLTPGKSADQYYWPESLNAAMASITKQFFESTSAANLKTIDSLEMVYKNQFLAATSPDKLANAETYGRQVADAIFEWSKTDGGHQAYKNVTDPTYTPPVGLGLWEPTPTAAPILPRWGNTRTFIANSAVISQPGPPTPYSEDPGSAFYAMANEVYTTSQSLTKTDTITARFWADIPGNLNVPAHATNILTNLLETTNKDLFKAAAAYALHGIALNDAAVSTFKTKYAYNLLRPFTYIRKVLKKTTWNPVVPTPPHPEYSAAHGVISAASAAVLEKLFGTSYKFNDVTYASSFGVRSYNTFQEYAQEAGRSRLLGGIHYGLSISTGLTQGAKVGSMVNELKIK</sequence>
<proteinExistence type="predicted"/>
<dbReference type="PROSITE" id="PS51257">
    <property type="entry name" value="PROKAR_LIPOPROTEIN"/>
    <property type="match status" value="1"/>
</dbReference>
<dbReference type="Gene3D" id="1.10.606.20">
    <property type="match status" value="1"/>
</dbReference>
<dbReference type="Proteomes" id="UP001179181">
    <property type="component" value="Unassembled WGS sequence"/>
</dbReference>
<name>A0ABX0UMM7_9BACT</name>
<dbReference type="PANTHER" id="PTHR34599">
    <property type="entry name" value="PEROXIDASE-RELATED"/>
    <property type="match status" value="1"/>
</dbReference>
<evidence type="ECO:0000313" key="1">
    <source>
        <dbReference type="EMBL" id="NIJ52700.1"/>
    </source>
</evidence>
<dbReference type="CDD" id="cd03398">
    <property type="entry name" value="PAP2_haloperoxidase"/>
    <property type="match status" value="1"/>
</dbReference>
<dbReference type="PANTHER" id="PTHR34599:SF1">
    <property type="entry name" value="PHOSPHATIDIC ACID PHOSPHATASE TYPE 2_HALOPEROXIDASE DOMAIN-CONTAINING PROTEIN"/>
    <property type="match status" value="1"/>
</dbReference>
<organism evidence="1 2">
    <name type="scientific">Dyadobacter arcticus</name>
    <dbReference type="NCBI Taxonomy" id="1078754"/>
    <lineage>
        <taxon>Bacteria</taxon>
        <taxon>Pseudomonadati</taxon>
        <taxon>Bacteroidota</taxon>
        <taxon>Cytophagia</taxon>
        <taxon>Cytophagales</taxon>
        <taxon>Spirosomataceae</taxon>
        <taxon>Dyadobacter</taxon>
    </lineage>
</organism>
<gene>
    <name evidence="1" type="ORF">FHS68_001870</name>
</gene>
<accession>A0ABX0UMM7</accession>
<protein>
    <recommendedName>
        <fullName evidence="3">PAP2 superfamily protein</fullName>
    </recommendedName>
</protein>
<dbReference type="InterPro" id="IPR052559">
    <property type="entry name" value="V-haloperoxidase"/>
</dbReference>
<dbReference type="InterPro" id="IPR036938">
    <property type="entry name" value="PAP2/HPO_sf"/>
</dbReference>
<reference evidence="1 2" key="1">
    <citation type="submission" date="2020-03" db="EMBL/GenBank/DDBJ databases">
        <title>Genomic Encyclopedia of Type Strains, Phase IV (KMG-IV): sequencing the most valuable type-strain genomes for metagenomic binning, comparative biology and taxonomic classification.</title>
        <authorList>
            <person name="Goeker M."/>
        </authorList>
    </citation>
    <scope>NUCLEOTIDE SEQUENCE [LARGE SCALE GENOMIC DNA]</scope>
    <source>
        <strain evidence="1 2">DSM 102865</strain>
    </source>
</reference>
<comment type="caution">
    <text evidence="1">The sequence shown here is derived from an EMBL/GenBank/DDBJ whole genome shotgun (WGS) entry which is preliminary data.</text>
</comment>
<dbReference type="RefSeq" id="WP_167269321.1">
    <property type="nucleotide sequence ID" value="NZ_JAASQJ010000002.1"/>
</dbReference>